<dbReference type="OrthoDB" id="8481666at2"/>
<gene>
    <name evidence="1" type="ORF">E0E05_06330</name>
</gene>
<dbReference type="Pfam" id="PF09539">
    <property type="entry name" value="DUF2385"/>
    <property type="match status" value="1"/>
</dbReference>
<organism evidence="1 2">
    <name type="scientific">Roseitalea porphyridii</name>
    <dbReference type="NCBI Taxonomy" id="1852022"/>
    <lineage>
        <taxon>Bacteria</taxon>
        <taxon>Pseudomonadati</taxon>
        <taxon>Pseudomonadota</taxon>
        <taxon>Alphaproteobacteria</taxon>
        <taxon>Hyphomicrobiales</taxon>
        <taxon>Ahrensiaceae</taxon>
        <taxon>Roseitalea</taxon>
    </lineage>
</organism>
<name>A0A4P6V497_9HYPH</name>
<dbReference type="KEGG" id="rpod:E0E05_06330"/>
<dbReference type="InterPro" id="IPR012645">
    <property type="entry name" value="CHP02301"/>
</dbReference>
<accession>A0A4P6V497</accession>
<reference evidence="1 2" key="1">
    <citation type="journal article" date="2017" name="Int. J. Syst. Evol. Microbiol.">
        <title>Roseitalea porphyridii gen. nov., sp. nov., isolated from a red alga, and reclassification of Hoeflea suaedae Chung et al. 2013 as Pseudohoeflea suaedae gen. nov., comb. nov.</title>
        <authorList>
            <person name="Hyeon J.W."/>
            <person name="Jeong S.E."/>
            <person name="Baek K."/>
            <person name="Jeon C.O."/>
        </authorList>
    </citation>
    <scope>NUCLEOTIDE SEQUENCE [LARGE SCALE GENOMIC DNA]</scope>
    <source>
        <strain evidence="1 2">MA7-20</strain>
    </source>
</reference>
<proteinExistence type="predicted"/>
<protein>
    <submittedName>
        <fullName evidence="1">TIGR02301 family protein</fullName>
    </submittedName>
</protein>
<evidence type="ECO:0000313" key="1">
    <source>
        <dbReference type="EMBL" id="QBK32281.1"/>
    </source>
</evidence>
<evidence type="ECO:0000313" key="2">
    <source>
        <dbReference type="Proteomes" id="UP000293719"/>
    </source>
</evidence>
<dbReference type="Proteomes" id="UP000293719">
    <property type="component" value="Chromosome"/>
</dbReference>
<dbReference type="NCBIfam" id="TIGR02301">
    <property type="entry name" value="TIGR02301 family protein"/>
    <property type="match status" value="1"/>
</dbReference>
<keyword evidence="2" id="KW-1185">Reference proteome</keyword>
<sequence>MVTAVALAMAQIPATAQTAAPYDDKLGRLAEVLGSIHYLRNLCAEPSNRWRDEMERLLSAEKPEPVRRARLIAAFNKGYRSFDSVYARCTEQARTAADRYVTEGRTLALDLANTYGPQ</sequence>
<dbReference type="EMBL" id="CP036532">
    <property type="protein sequence ID" value="QBK32281.1"/>
    <property type="molecule type" value="Genomic_DNA"/>
</dbReference>
<dbReference type="AlphaFoldDB" id="A0A4P6V497"/>